<reference evidence="8 9" key="1">
    <citation type="journal article" date="2019" name="Int. J. Syst. Evol. Microbiol.">
        <title>The Global Catalogue of Microorganisms (GCM) 10K type strain sequencing project: providing services to taxonomists for standard genome sequencing and annotation.</title>
        <authorList>
            <consortium name="The Broad Institute Genomics Platform"/>
            <consortium name="The Broad Institute Genome Sequencing Center for Infectious Disease"/>
            <person name="Wu L."/>
            <person name="Ma J."/>
        </authorList>
    </citation>
    <scope>NUCLEOTIDE SEQUENCE [LARGE SCALE GENOMIC DNA]</scope>
    <source>
        <strain evidence="8 9">JCM 11813</strain>
    </source>
</reference>
<dbReference type="InterPro" id="IPR050638">
    <property type="entry name" value="AA-Vitamin_Transporters"/>
</dbReference>
<evidence type="ECO:0000313" key="8">
    <source>
        <dbReference type="EMBL" id="GAA1148506.1"/>
    </source>
</evidence>
<feature type="domain" description="EamA" evidence="7">
    <location>
        <begin position="159"/>
        <end position="290"/>
    </location>
</feature>
<feature type="transmembrane region" description="Helical" evidence="6">
    <location>
        <begin position="12"/>
        <end position="29"/>
    </location>
</feature>
<comment type="subcellular location">
    <subcellularLocation>
        <location evidence="1">Membrane</location>
        <topology evidence="1">Multi-pass membrane protein</topology>
    </subcellularLocation>
</comment>
<feature type="transmembrane region" description="Helical" evidence="6">
    <location>
        <begin position="49"/>
        <end position="67"/>
    </location>
</feature>
<evidence type="ECO:0000256" key="5">
    <source>
        <dbReference type="ARBA" id="ARBA00023136"/>
    </source>
</evidence>
<name>A0ABN1UG01_9ACTN</name>
<feature type="transmembrane region" description="Helical" evidence="6">
    <location>
        <begin position="161"/>
        <end position="181"/>
    </location>
</feature>
<keyword evidence="9" id="KW-1185">Reference proteome</keyword>
<keyword evidence="5 6" id="KW-0472">Membrane</keyword>
<dbReference type="EMBL" id="BAAAJE010000015">
    <property type="protein sequence ID" value="GAA1148506.1"/>
    <property type="molecule type" value="Genomic_DNA"/>
</dbReference>
<feature type="domain" description="EamA" evidence="7">
    <location>
        <begin position="11"/>
        <end position="149"/>
    </location>
</feature>
<evidence type="ECO:0000256" key="2">
    <source>
        <dbReference type="ARBA" id="ARBA00007362"/>
    </source>
</evidence>
<dbReference type="RefSeq" id="WP_343908295.1">
    <property type="nucleotide sequence ID" value="NZ_BAAAJE010000015.1"/>
</dbReference>
<evidence type="ECO:0000256" key="1">
    <source>
        <dbReference type="ARBA" id="ARBA00004141"/>
    </source>
</evidence>
<sequence length="306" mass="31207">MSVPITPARRTGILLALGTAAISGVSVFVNADGVRAFGDPTAYTTAKNVVSALVLLAVVGLGSPAGVRLTRPRTRGQWLGLLGVGVVGGSVPFVLFFEGLARADSAQAAFLHKTLLVWVAALAVVFLGERLSVVHVLAIGLLVAGQVGLVGGIGGFGSAELMILAATLLWAVEVVVAKWLLAGVSSWTVGVARMALGSVVLLAWVALRGDLGLLTGMTATQAGWVLLTGLLLAGYVATWFAALRRALAVDVTAVLVLAAPLTALLSNLADGVPLRPQLDWLLVLLAGGALALWAAWRGRAVPAPVG</sequence>
<evidence type="ECO:0000256" key="4">
    <source>
        <dbReference type="ARBA" id="ARBA00022989"/>
    </source>
</evidence>
<dbReference type="PANTHER" id="PTHR32322">
    <property type="entry name" value="INNER MEMBRANE TRANSPORTER"/>
    <property type="match status" value="1"/>
</dbReference>
<dbReference type="SUPFAM" id="SSF103481">
    <property type="entry name" value="Multidrug resistance efflux transporter EmrE"/>
    <property type="match status" value="1"/>
</dbReference>
<feature type="transmembrane region" description="Helical" evidence="6">
    <location>
        <begin position="188"/>
        <end position="207"/>
    </location>
</feature>
<dbReference type="PANTHER" id="PTHR32322:SF9">
    <property type="entry name" value="AMINO-ACID METABOLITE EFFLUX PUMP-RELATED"/>
    <property type="match status" value="1"/>
</dbReference>
<keyword evidence="3 6" id="KW-0812">Transmembrane</keyword>
<proteinExistence type="inferred from homology"/>
<feature type="transmembrane region" description="Helical" evidence="6">
    <location>
        <begin position="278"/>
        <end position="296"/>
    </location>
</feature>
<dbReference type="Proteomes" id="UP001499979">
    <property type="component" value="Unassembled WGS sequence"/>
</dbReference>
<evidence type="ECO:0000256" key="6">
    <source>
        <dbReference type="SAM" id="Phobius"/>
    </source>
</evidence>
<protein>
    <recommendedName>
        <fullName evidence="7">EamA domain-containing protein</fullName>
    </recommendedName>
</protein>
<dbReference type="InterPro" id="IPR000620">
    <property type="entry name" value="EamA_dom"/>
</dbReference>
<feature type="transmembrane region" description="Helical" evidence="6">
    <location>
        <begin position="219"/>
        <end position="240"/>
    </location>
</feature>
<feature type="transmembrane region" description="Helical" evidence="6">
    <location>
        <begin position="79"/>
        <end position="97"/>
    </location>
</feature>
<dbReference type="Pfam" id="PF00892">
    <property type="entry name" value="EamA"/>
    <property type="match status" value="2"/>
</dbReference>
<comment type="caution">
    <text evidence="8">The sequence shown here is derived from an EMBL/GenBank/DDBJ whole genome shotgun (WGS) entry which is preliminary data.</text>
</comment>
<feature type="transmembrane region" description="Helical" evidence="6">
    <location>
        <begin position="109"/>
        <end position="127"/>
    </location>
</feature>
<gene>
    <name evidence="8" type="ORF">GCM10009606_29010</name>
</gene>
<accession>A0ABN1UG01</accession>
<keyword evidence="4 6" id="KW-1133">Transmembrane helix</keyword>
<organism evidence="8 9">
    <name type="scientific">Nocardioides aquiterrae</name>
    <dbReference type="NCBI Taxonomy" id="203799"/>
    <lineage>
        <taxon>Bacteria</taxon>
        <taxon>Bacillati</taxon>
        <taxon>Actinomycetota</taxon>
        <taxon>Actinomycetes</taxon>
        <taxon>Propionibacteriales</taxon>
        <taxon>Nocardioidaceae</taxon>
        <taxon>Nocardioides</taxon>
    </lineage>
</organism>
<comment type="similarity">
    <text evidence="2">Belongs to the EamA transporter family.</text>
</comment>
<evidence type="ECO:0000256" key="3">
    <source>
        <dbReference type="ARBA" id="ARBA00022692"/>
    </source>
</evidence>
<dbReference type="InterPro" id="IPR037185">
    <property type="entry name" value="EmrE-like"/>
</dbReference>
<evidence type="ECO:0000313" key="9">
    <source>
        <dbReference type="Proteomes" id="UP001499979"/>
    </source>
</evidence>
<evidence type="ECO:0000259" key="7">
    <source>
        <dbReference type="Pfam" id="PF00892"/>
    </source>
</evidence>
<feature type="transmembrane region" description="Helical" evidence="6">
    <location>
        <begin position="134"/>
        <end position="155"/>
    </location>
</feature>
<feature type="transmembrane region" description="Helical" evidence="6">
    <location>
        <begin position="247"/>
        <end position="266"/>
    </location>
</feature>